<sequence>MEKEQLLYRSLDRIKSVESDLEQTKRALNSTVTKQRKITELLENLRESKFHARARVKYDPHPCSQFHAHYPRLRKKEALSFLIMVMGLEKMKITILVSSSFIHLERKILNTSALRSYQFFDSNLYRCVLPQIKFLSIRVSPVLDLQVIPTGEDCELRCCPAKFEGSEFMERQNEKFSAFMRNHIIWESVGAEQYLDVDVKLNLILEIYTLPFALMPISAVEGPENKRYFFMGICLSNEIKAESTFQTDTAAGFRQPEAPVEQQQQQQFWGACCGGPHRRPGRSLGCRRGSNTSGSPCRSGGADKCCSCCSSKTWYLMSCTGCSPDGVVEGNGDGCLSRGAASEAAEELDSSGSP</sequence>
<organism evidence="1 2">
    <name type="scientific">Striga hermonthica</name>
    <name type="common">Purple witchweed</name>
    <name type="synonym">Buchnera hermonthica</name>
    <dbReference type="NCBI Taxonomy" id="68872"/>
    <lineage>
        <taxon>Eukaryota</taxon>
        <taxon>Viridiplantae</taxon>
        <taxon>Streptophyta</taxon>
        <taxon>Embryophyta</taxon>
        <taxon>Tracheophyta</taxon>
        <taxon>Spermatophyta</taxon>
        <taxon>Magnoliopsida</taxon>
        <taxon>eudicotyledons</taxon>
        <taxon>Gunneridae</taxon>
        <taxon>Pentapetalae</taxon>
        <taxon>asterids</taxon>
        <taxon>lamiids</taxon>
        <taxon>Lamiales</taxon>
        <taxon>Orobanchaceae</taxon>
        <taxon>Buchnereae</taxon>
        <taxon>Striga</taxon>
    </lineage>
</organism>
<dbReference type="Proteomes" id="UP001153555">
    <property type="component" value="Unassembled WGS sequence"/>
</dbReference>
<dbReference type="EMBL" id="CACSLK010026072">
    <property type="protein sequence ID" value="CAA0825279.1"/>
    <property type="molecule type" value="Genomic_DNA"/>
</dbReference>
<evidence type="ECO:0000313" key="2">
    <source>
        <dbReference type="Proteomes" id="UP001153555"/>
    </source>
</evidence>
<dbReference type="InterPro" id="IPR018971">
    <property type="entry name" value="DUF1997"/>
</dbReference>
<keyword evidence="2" id="KW-1185">Reference proteome</keyword>
<accession>A0A9N7N8Z7</accession>
<dbReference type="OrthoDB" id="1933789at2759"/>
<dbReference type="PANTHER" id="PTHR34131">
    <property type="entry name" value="(RAP ANNOTATION RELEASE2) GALACTOSE-BINDING LIKE DOMAIN CONTAINING PROTEIN"/>
    <property type="match status" value="1"/>
</dbReference>
<proteinExistence type="predicted"/>
<dbReference type="AlphaFoldDB" id="A0A9N7N8Z7"/>
<gene>
    <name evidence="1" type="ORF">SHERM_22062</name>
</gene>
<dbReference type="PANTHER" id="PTHR34131:SF2">
    <property type="entry name" value="FAMILY PROTEIN, PUTATIVE (DUF1997)-RELATED"/>
    <property type="match status" value="1"/>
</dbReference>
<reference evidence="1" key="1">
    <citation type="submission" date="2019-12" db="EMBL/GenBank/DDBJ databases">
        <authorList>
            <person name="Scholes J."/>
        </authorList>
    </citation>
    <scope>NUCLEOTIDE SEQUENCE</scope>
</reference>
<name>A0A9N7N8Z7_STRHE</name>
<comment type="caution">
    <text evidence="1">The sequence shown here is derived from an EMBL/GenBank/DDBJ whole genome shotgun (WGS) entry which is preliminary data.</text>
</comment>
<dbReference type="Pfam" id="PF09366">
    <property type="entry name" value="DUF1997"/>
    <property type="match status" value="1"/>
</dbReference>
<evidence type="ECO:0000313" key="1">
    <source>
        <dbReference type="EMBL" id="CAA0825279.1"/>
    </source>
</evidence>
<protein>
    <submittedName>
        <fullName evidence="1">Uncharacterized protein</fullName>
    </submittedName>
</protein>